<feature type="coiled-coil region" evidence="1">
    <location>
        <begin position="1132"/>
        <end position="1182"/>
    </location>
</feature>
<feature type="coiled-coil region" evidence="1">
    <location>
        <begin position="951"/>
        <end position="1096"/>
    </location>
</feature>
<feature type="region of interest" description="Disordered" evidence="2">
    <location>
        <begin position="240"/>
        <end position="274"/>
    </location>
</feature>
<feature type="compositionally biased region" description="Basic and acidic residues" evidence="2">
    <location>
        <begin position="1257"/>
        <end position="1267"/>
    </location>
</feature>
<sequence>MEEGRERDTVTDPARDLLEDLMGDQIERNTADDGAGGNFNNEEEGSPQQISNPQVPEGNTPTMIVRTPSPVVGRKANNSSVTLRGTNADPSSSAKKYTPMNPGGLTMYERAILQKEERERKMKELEKTLMADLTFTPSRGTNADPSSSAKKNTPRNRGGLTMYERTMLQKEEKERKMKELEKSLMVDLTFTPSRISSGNRKYDCGNSTVSSIGSSPSMMEGKTGGESVFSRLYTVDTAASRAHRTPTRSGLTKGRLFGTSTPKSASGAATTGGRSLYSSASRSVCTIQTASPRVEALFKSGEEKLRARSLLDEDESEKINRRIEDKALNSPGICTFKPQTKWNLIAQRRKMASEEVKRQADEARRSTPKIIEAEREQKRRLNEESTEECTFRPKVKWDLIKERRDISSKSSPAKKRNDNIRQLSRYERETLERNRRYEELKLKECTFKPKVDWSKERGNGNDDKKVRSDDTDKKIASTIVSPQLASTEKIVRRDMVGDIENPISPAEKIESMRVEADALAQVELRTKAISDKEERLHEEERNAEEDERGKLIEAQTRAKADDERKRLDAVAKARADEDHIERERQQQQENERLENERIKRERAELERIENERLELERIEKKKVELIERERLEKVRLKREELERVEQLRIKIKEERIREEAEVRQRERLEKERLELERIEKEKLERLELERIEKEKLELIELERIKKEELELIELERIGKEELELIELERIEKEELELIELERIEKEELELIELERIEEEKLERIEKEKVELIERKRLEKARLEREELERVEKEKIELIERDRLEKARLEREELERIEQLRNEMEEKRIREEKEEIQRAEEKRRELAEEKDRILALKKEREEEEEERIKELKEEEFRLLEEARKREEELEAVAKQERLEAVAKAKADEEQERLEAVAKAKADEEQARLEAVAKATADEEQARLEAVAKAEKARIAEEERVEAVAKAKADEEQARLEAVAKAEKARIAEEERIEAVAKAKADEEQARLEAVAKSEKARIAEEERIEVDAKAKAAADEEQARLEAVAKANKERIAEEERNWLEAVDKARAEEEWKRIQLKEKEQKAAEAEAKLKREHELEAAWASASIEEAAAVEEAHITKPMAESKYEIQIAEEKRLEEEALMLSRESEEKRLEEEDLILSRELEIAEKKRAEYEMQIKLEEEALMLSREPQIAEKKRSKEEETQSPNNNRVGKWMSRLNLKANKFKANFDTSSEAATVGENNSNAFPKVLFDDGGEADSLKEPEIGSI</sequence>
<feature type="compositionally biased region" description="Basic and acidic residues" evidence="2">
    <location>
        <begin position="1190"/>
        <end position="1201"/>
    </location>
</feature>
<dbReference type="OrthoDB" id="57079at2759"/>
<feature type="compositionally biased region" description="Polar residues" evidence="2">
    <location>
        <begin position="46"/>
        <end position="62"/>
    </location>
</feature>
<proteinExistence type="predicted"/>
<accession>A0A1E7F5W4</accession>
<feature type="compositionally biased region" description="Basic and acidic residues" evidence="2">
    <location>
        <begin position="451"/>
        <end position="475"/>
    </location>
</feature>
<dbReference type="AlphaFoldDB" id="A0A1E7F5W4"/>
<evidence type="ECO:0000256" key="1">
    <source>
        <dbReference type="SAM" id="Coils"/>
    </source>
</evidence>
<feature type="region of interest" description="Disordered" evidence="2">
    <location>
        <begin position="1187"/>
        <end position="1212"/>
    </location>
</feature>
<feature type="region of interest" description="Disordered" evidence="2">
    <location>
        <begin position="21"/>
        <end position="104"/>
    </location>
</feature>
<feature type="region of interest" description="Disordered" evidence="2">
    <location>
        <begin position="133"/>
        <end position="160"/>
    </location>
</feature>
<feature type="region of interest" description="Disordered" evidence="2">
    <location>
        <begin position="530"/>
        <end position="596"/>
    </location>
</feature>
<feature type="compositionally biased region" description="Basic and acidic residues" evidence="2">
    <location>
        <begin position="530"/>
        <end position="540"/>
    </location>
</feature>
<feature type="compositionally biased region" description="Polar residues" evidence="2">
    <location>
        <begin position="135"/>
        <end position="151"/>
    </location>
</feature>
<dbReference type="KEGG" id="fcy:FRACYDRAFT_241918"/>
<keyword evidence="1" id="KW-0175">Coiled coil</keyword>
<feature type="region of interest" description="Disordered" evidence="2">
    <location>
        <begin position="1233"/>
        <end position="1267"/>
    </location>
</feature>
<evidence type="ECO:0000313" key="4">
    <source>
        <dbReference type="Proteomes" id="UP000095751"/>
    </source>
</evidence>
<organism evidence="3 4">
    <name type="scientific">Fragilariopsis cylindrus CCMP1102</name>
    <dbReference type="NCBI Taxonomy" id="635003"/>
    <lineage>
        <taxon>Eukaryota</taxon>
        <taxon>Sar</taxon>
        <taxon>Stramenopiles</taxon>
        <taxon>Ochrophyta</taxon>
        <taxon>Bacillariophyta</taxon>
        <taxon>Bacillariophyceae</taxon>
        <taxon>Bacillariophycidae</taxon>
        <taxon>Bacillariales</taxon>
        <taxon>Bacillariaceae</taxon>
        <taxon>Fragilariopsis</taxon>
    </lineage>
</organism>
<gene>
    <name evidence="3" type="ORF">FRACYDRAFT_241918</name>
</gene>
<dbReference type="InParanoid" id="A0A1E7F5W4"/>
<evidence type="ECO:0000256" key="2">
    <source>
        <dbReference type="SAM" id="MobiDB-lite"/>
    </source>
</evidence>
<dbReference type="Proteomes" id="UP000095751">
    <property type="component" value="Unassembled WGS sequence"/>
</dbReference>
<feature type="compositionally biased region" description="Polar residues" evidence="2">
    <location>
        <begin position="258"/>
        <end position="274"/>
    </location>
</feature>
<reference evidence="3 4" key="1">
    <citation type="submission" date="2016-09" db="EMBL/GenBank/DDBJ databases">
        <title>Extensive genetic diversity and differential bi-allelic expression allows diatom success in the polar Southern Ocean.</title>
        <authorList>
            <consortium name="DOE Joint Genome Institute"/>
            <person name="Mock T."/>
            <person name="Otillar R.P."/>
            <person name="Strauss J."/>
            <person name="Dupont C."/>
            <person name="Frickenhaus S."/>
            <person name="Maumus F."/>
            <person name="Mcmullan M."/>
            <person name="Sanges R."/>
            <person name="Schmutz J."/>
            <person name="Toseland A."/>
            <person name="Valas R."/>
            <person name="Veluchamy A."/>
            <person name="Ward B.J."/>
            <person name="Allen A."/>
            <person name="Barry K."/>
            <person name="Falciatore A."/>
            <person name="Ferrante M."/>
            <person name="Fortunato A.E."/>
            <person name="Gloeckner G."/>
            <person name="Gruber A."/>
            <person name="Hipkin R."/>
            <person name="Janech M."/>
            <person name="Kroth P."/>
            <person name="Leese F."/>
            <person name="Lindquist E."/>
            <person name="Lyon B.R."/>
            <person name="Martin J."/>
            <person name="Mayer C."/>
            <person name="Parker M."/>
            <person name="Quesneville H."/>
            <person name="Raymond J."/>
            <person name="Uhlig C."/>
            <person name="Valentin K.U."/>
            <person name="Worden A.Z."/>
            <person name="Armbrust E.V."/>
            <person name="Bowler C."/>
            <person name="Green B."/>
            <person name="Moulton V."/>
            <person name="Van Oosterhout C."/>
            <person name="Grigoriev I."/>
        </authorList>
    </citation>
    <scope>NUCLEOTIDE SEQUENCE [LARGE SCALE GENOMIC DNA]</scope>
    <source>
        <strain evidence="3 4">CCMP1102</strain>
    </source>
</reference>
<feature type="compositionally biased region" description="Basic and acidic residues" evidence="2">
    <location>
        <begin position="547"/>
        <end position="596"/>
    </location>
</feature>
<evidence type="ECO:0000313" key="3">
    <source>
        <dbReference type="EMBL" id="OEU13578.1"/>
    </source>
</evidence>
<feature type="region of interest" description="Disordered" evidence="2">
    <location>
        <begin position="451"/>
        <end position="480"/>
    </location>
</feature>
<feature type="compositionally biased region" description="Polar residues" evidence="2">
    <location>
        <begin position="76"/>
        <end position="95"/>
    </location>
</feature>
<keyword evidence="4" id="KW-1185">Reference proteome</keyword>
<feature type="compositionally biased region" description="Polar residues" evidence="2">
    <location>
        <begin position="1233"/>
        <end position="1244"/>
    </location>
</feature>
<dbReference type="EMBL" id="KV784361">
    <property type="protein sequence ID" value="OEU13578.1"/>
    <property type="molecule type" value="Genomic_DNA"/>
</dbReference>
<protein>
    <submittedName>
        <fullName evidence="3">Uncharacterized protein</fullName>
    </submittedName>
</protein>
<name>A0A1E7F5W4_9STRA</name>